<dbReference type="NCBIfam" id="NF033788">
    <property type="entry name" value="HTH_metalloreg"/>
    <property type="match status" value="1"/>
</dbReference>
<dbReference type="InterPro" id="IPR001845">
    <property type="entry name" value="HTH_ArsR_DNA-bd_dom"/>
</dbReference>
<dbReference type="InterPro" id="IPR036388">
    <property type="entry name" value="WH-like_DNA-bd_sf"/>
</dbReference>
<dbReference type="EMBL" id="WTYE01000001">
    <property type="protein sequence ID" value="MXP31951.1"/>
    <property type="molecule type" value="Genomic_DNA"/>
</dbReference>
<keyword evidence="2" id="KW-0238">DNA-binding</keyword>
<evidence type="ECO:0000256" key="3">
    <source>
        <dbReference type="ARBA" id="ARBA00023163"/>
    </source>
</evidence>
<dbReference type="GO" id="GO:0003677">
    <property type="term" value="F:DNA binding"/>
    <property type="evidence" value="ECO:0007669"/>
    <property type="project" value="UniProtKB-KW"/>
</dbReference>
<protein>
    <submittedName>
        <fullName evidence="5">Metalloregulator ArsR/SmtB family transcription factor</fullName>
    </submittedName>
</protein>
<dbReference type="Gene3D" id="1.10.10.10">
    <property type="entry name" value="Winged helix-like DNA-binding domain superfamily/Winged helix DNA-binding domain"/>
    <property type="match status" value="1"/>
</dbReference>
<comment type="caution">
    <text evidence="5">The sequence shown here is derived from an EMBL/GenBank/DDBJ whole genome shotgun (WGS) entry which is preliminary data.</text>
</comment>
<keyword evidence="3" id="KW-0804">Transcription</keyword>
<dbReference type="GO" id="GO:0003700">
    <property type="term" value="F:DNA-binding transcription factor activity"/>
    <property type="evidence" value="ECO:0007669"/>
    <property type="project" value="InterPro"/>
</dbReference>
<evidence type="ECO:0000313" key="5">
    <source>
        <dbReference type="EMBL" id="MXP31951.1"/>
    </source>
</evidence>
<dbReference type="PROSITE" id="PS50987">
    <property type="entry name" value="HTH_ARSR_2"/>
    <property type="match status" value="1"/>
</dbReference>
<gene>
    <name evidence="5" type="ORF">GRI94_08960</name>
</gene>
<dbReference type="RefSeq" id="WP_160779340.1">
    <property type="nucleotide sequence ID" value="NZ_BAAAZF010000001.1"/>
</dbReference>
<feature type="domain" description="HTH arsR-type" evidence="4">
    <location>
        <begin position="4"/>
        <end position="101"/>
    </location>
</feature>
<keyword evidence="6" id="KW-1185">Reference proteome</keyword>
<dbReference type="InterPro" id="IPR036390">
    <property type="entry name" value="WH_DNA-bd_sf"/>
</dbReference>
<sequence length="111" mass="11934">METNRTIRSSDAVSALGALAQEHRLAVFRALVQAGQSGLAAGAIADRLGLPSSSLSFHLSNLRESGLITQQREGRSIIYRADFSAMRGLVAYLLENCCGDEPVQIAKEETE</sequence>
<accession>A0A845ASY2</accession>
<evidence type="ECO:0000259" key="4">
    <source>
        <dbReference type="PROSITE" id="PS50987"/>
    </source>
</evidence>
<dbReference type="AlphaFoldDB" id="A0A845ASY2"/>
<dbReference type="InterPro" id="IPR011991">
    <property type="entry name" value="ArsR-like_HTH"/>
</dbReference>
<proteinExistence type="predicted"/>
<keyword evidence="1" id="KW-0805">Transcription regulation</keyword>
<dbReference type="OrthoDB" id="9804742at2"/>
<dbReference type="InterPro" id="IPR051011">
    <property type="entry name" value="Metal_resp_trans_reg"/>
</dbReference>
<organism evidence="5 6">
    <name type="scientific">Parerythrobacter jejuensis</name>
    <dbReference type="NCBI Taxonomy" id="795812"/>
    <lineage>
        <taxon>Bacteria</taxon>
        <taxon>Pseudomonadati</taxon>
        <taxon>Pseudomonadota</taxon>
        <taxon>Alphaproteobacteria</taxon>
        <taxon>Sphingomonadales</taxon>
        <taxon>Erythrobacteraceae</taxon>
        <taxon>Parerythrobacter</taxon>
    </lineage>
</organism>
<dbReference type="PANTHER" id="PTHR43132">
    <property type="entry name" value="ARSENICAL RESISTANCE OPERON REPRESSOR ARSR-RELATED"/>
    <property type="match status" value="1"/>
</dbReference>
<name>A0A845ASY2_9SPHN</name>
<dbReference type="PRINTS" id="PR00778">
    <property type="entry name" value="HTHARSR"/>
</dbReference>
<dbReference type="CDD" id="cd00090">
    <property type="entry name" value="HTH_ARSR"/>
    <property type="match status" value="1"/>
</dbReference>
<evidence type="ECO:0000256" key="1">
    <source>
        <dbReference type="ARBA" id="ARBA00023015"/>
    </source>
</evidence>
<dbReference type="SUPFAM" id="SSF46785">
    <property type="entry name" value="Winged helix' DNA-binding domain"/>
    <property type="match status" value="1"/>
</dbReference>
<dbReference type="PANTHER" id="PTHR43132:SF2">
    <property type="entry name" value="ARSENICAL RESISTANCE OPERON REPRESSOR ARSR-RELATED"/>
    <property type="match status" value="1"/>
</dbReference>
<evidence type="ECO:0000256" key="2">
    <source>
        <dbReference type="ARBA" id="ARBA00023125"/>
    </source>
</evidence>
<dbReference type="Pfam" id="PF12840">
    <property type="entry name" value="HTH_20"/>
    <property type="match status" value="1"/>
</dbReference>
<evidence type="ECO:0000313" key="6">
    <source>
        <dbReference type="Proteomes" id="UP000446786"/>
    </source>
</evidence>
<reference evidence="5 6" key="1">
    <citation type="submission" date="2019-12" db="EMBL/GenBank/DDBJ databases">
        <title>Genomic-based taxomic classification of the family Erythrobacteraceae.</title>
        <authorList>
            <person name="Xu L."/>
        </authorList>
    </citation>
    <scope>NUCLEOTIDE SEQUENCE [LARGE SCALE GENOMIC DNA]</scope>
    <source>
        <strain evidence="5 6">JCM 16677</strain>
    </source>
</reference>
<dbReference type="Proteomes" id="UP000446786">
    <property type="component" value="Unassembled WGS sequence"/>
</dbReference>
<dbReference type="SMART" id="SM00418">
    <property type="entry name" value="HTH_ARSR"/>
    <property type="match status" value="1"/>
</dbReference>